<accession>A0A1P8WDM9</accession>
<keyword evidence="2" id="KW-1185">Reference proteome</keyword>
<gene>
    <name evidence="1" type="ORF">Fuma_01751</name>
</gene>
<sequence>MPLGATSVGWFSHDMRRNVYANAKADQYGKNFVLRWSMSLSAAHTESIRAACQLTKTALRVREAWRTMPAPFDQPSAISLCLRRGIPDDSGHGITHPR</sequence>
<dbReference type="EMBL" id="CP017641">
    <property type="protein sequence ID" value="APZ92144.1"/>
    <property type="molecule type" value="Genomic_DNA"/>
</dbReference>
<name>A0A1P8WDM9_9PLAN</name>
<organism evidence="1 2">
    <name type="scientific">Fuerstiella marisgermanici</name>
    <dbReference type="NCBI Taxonomy" id="1891926"/>
    <lineage>
        <taxon>Bacteria</taxon>
        <taxon>Pseudomonadati</taxon>
        <taxon>Planctomycetota</taxon>
        <taxon>Planctomycetia</taxon>
        <taxon>Planctomycetales</taxon>
        <taxon>Planctomycetaceae</taxon>
        <taxon>Fuerstiella</taxon>
    </lineage>
</organism>
<proteinExistence type="predicted"/>
<evidence type="ECO:0000313" key="1">
    <source>
        <dbReference type="EMBL" id="APZ92144.1"/>
    </source>
</evidence>
<dbReference type="AlphaFoldDB" id="A0A1P8WDM9"/>
<evidence type="ECO:0000313" key="2">
    <source>
        <dbReference type="Proteomes" id="UP000187735"/>
    </source>
</evidence>
<protein>
    <submittedName>
        <fullName evidence="1">Uncharacterized protein</fullName>
    </submittedName>
</protein>
<dbReference type="Proteomes" id="UP000187735">
    <property type="component" value="Chromosome"/>
</dbReference>
<dbReference type="KEGG" id="fmr:Fuma_01751"/>
<reference evidence="1 2" key="1">
    <citation type="journal article" date="2016" name="Front. Microbiol.">
        <title>Fuerstia marisgermanicae gen. nov., sp. nov., an Unusual Member of the Phylum Planctomycetes from the German Wadden Sea.</title>
        <authorList>
            <person name="Kohn T."/>
            <person name="Heuer A."/>
            <person name="Jogler M."/>
            <person name="Vollmers J."/>
            <person name="Boedeker C."/>
            <person name="Bunk B."/>
            <person name="Rast P."/>
            <person name="Borchert D."/>
            <person name="Glockner I."/>
            <person name="Freese H.M."/>
            <person name="Klenk H.P."/>
            <person name="Overmann J."/>
            <person name="Kaster A.K."/>
            <person name="Rohde M."/>
            <person name="Wiegand S."/>
            <person name="Jogler C."/>
        </authorList>
    </citation>
    <scope>NUCLEOTIDE SEQUENCE [LARGE SCALE GENOMIC DNA]</scope>
    <source>
        <strain evidence="1 2">NH11</strain>
    </source>
</reference>